<organism evidence="1 2">
    <name type="scientific">Pseudomonas fluorescens</name>
    <dbReference type="NCBI Taxonomy" id="294"/>
    <lineage>
        <taxon>Bacteria</taxon>
        <taxon>Pseudomonadati</taxon>
        <taxon>Pseudomonadota</taxon>
        <taxon>Gammaproteobacteria</taxon>
        <taxon>Pseudomonadales</taxon>
        <taxon>Pseudomonadaceae</taxon>
        <taxon>Pseudomonas</taxon>
    </lineage>
</organism>
<name>A0A0P8XXH2_PSEFL</name>
<protein>
    <submittedName>
        <fullName evidence="1">Transposase insI for insertion sequence element IS30B/C/D domain protein</fullName>
    </submittedName>
</protein>
<accession>A0A0P8XXH2</accession>
<dbReference type="Proteomes" id="UP000050349">
    <property type="component" value="Unassembled WGS sequence"/>
</dbReference>
<evidence type="ECO:0000313" key="2">
    <source>
        <dbReference type="Proteomes" id="UP000050349"/>
    </source>
</evidence>
<dbReference type="PATRIC" id="fig|294.162.peg.52"/>
<reference evidence="1 2" key="1">
    <citation type="submission" date="2015-09" db="EMBL/GenBank/DDBJ databases">
        <authorList>
            <person name="Jackson K.R."/>
            <person name="Lunt B.L."/>
            <person name="Fisher J.N.B."/>
            <person name="Gardner A.V."/>
            <person name="Bailey M.E."/>
            <person name="Deus L.M."/>
            <person name="Earl A.S."/>
            <person name="Gibby P.D."/>
            <person name="Hartmann K.A."/>
            <person name="Liu J.E."/>
            <person name="Manci A.M."/>
            <person name="Nielsen D.A."/>
            <person name="Solomon M.B."/>
            <person name="Breakwell D.P."/>
            <person name="Burnett S.H."/>
            <person name="Grose J.H."/>
        </authorList>
    </citation>
    <scope>NUCLEOTIDE SEQUENCE [LARGE SCALE GENOMIC DNA]</scope>
    <source>
        <strain evidence="1 2">S613</strain>
    </source>
</reference>
<comment type="caution">
    <text evidence="1">The sequence shown here is derived from an EMBL/GenBank/DDBJ whole genome shotgun (WGS) entry which is preliminary data.</text>
</comment>
<gene>
    <name evidence="1" type="primary">insI1</name>
    <name evidence="1" type="ORF">AN403_6204</name>
</gene>
<evidence type="ECO:0000313" key="1">
    <source>
        <dbReference type="EMBL" id="KPU62148.1"/>
    </source>
</evidence>
<proteinExistence type="predicted"/>
<dbReference type="AlphaFoldDB" id="A0A0P8XXH2"/>
<dbReference type="EMBL" id="LJXB01000028">
    <property type="protein sequence ID" value="KPU62148.1"/>
    <property type="molecule type" value="Genomic_DNA"/>
</dbReference>
<sequence>MRLERAAAVEDRAVPGHWEGDLLCESRNSQIATLVERHTRYVMLVKVDGKDTETVISALIENARELFLELHFSTLSGCANFMEYLAALFLSRDD</sequence>